<dbReference type="EMBL" id="CAMXCT010000652">
    <property type="protein sequence ID" value="CAI3981669.1"/>
    <property type="molecule type" value="Genomic_DNA"/>
</dbReference>
<feature type="region of interest" description="Disordered" evidence="2">
    <location>
        <begin position="381"/>
        <end position="416"/>
    </location>
</feature>
<evidence type="ECO:0000313" key="5">
    <source>
        <dbReference type="Proteomes" id="UP001152797"/>
    </source>
</evidence>
<dbReference type="GO" id="GO:0003677">
    <property type="term" value="F:DNA binding"/>
    <property type="evidence" value="ECO:0007669"/>
    <property type="project" value="InterPro"/>
</dbReference>
<dbReference type="GO" id="GO:0015074">
    <property type="term" value="P:DNA integration"/>
    <property type="evidence" value="ECO:0007669"/>
    <property type="project" value="InterPro"/>
</dbReference>
<dbReference type="InterPro" id="IPR011010">
    <property type="entry name" value="DNA_brk_join_enz"/>
</dbReference>
<gene>
    <name evidence="3" type="ORF">C1SCF055_LOCUS9434</name>
</gene>
<dbReference type="EMBL" id="CAMXCT030000652">
    <property type="protein sequence ID" value="CAL4768981.1"/>
    <property type="molecule type" value="Genomic_DNA"/>
</dbReference>
<dbReference type="EMBL" id="CAMXCT020000652">
    <property type="protein sequence ID" value="CAL1135044.1"/>
    <property type="molecule type" value="Genomic_DNA"/>
</dbReference>
<evidence type="ECO:0000313" key="3">
    <source>
        <dbReference type="EMBL" id="CAI3981669.1"/>
    </source>
</evidence>
<dbReference type="OrthoDB" id="423788at2759"/>
<comment type="caution">
    <text evidence="3">The sequence shown here is derived from an EMBL/GenBank/DDBJ whole genome shotgun (WGS) entry which is preliminary data.</text>
</comment>
<accession>A0A9P1BY69</accession>
<reference evidence="4 5" key="2">
    <citation type="submission" date="2024-05" db="EMBL/GenBank/DDBJ databases">
        <authorList>
            <person name="Chen Y."/>
            <person name="Shah S."/>
            <person name="Dougan E. K."/>
            <person name="Thang M."/>
            <person name="Chan C."/>
        </authorList>
    </citation>
    <scope>NUCLEOTIDE SEQUENCE [LARGE SCALE GENOMIC DNA]</scope>
</reference>
<name>A0A9P1BY69_9DINO</name>
<proteinExistence type="predicted"/>
<reference evidence="3" key="1">
    <citation type="submission" date="2022-10" db="EMBL/GenBank/DDBJ databases">
        <authorList>
            <person name="Chen Y."/>
            <person name="Dougan E. K."/>
            <person name="Chan C."/>
            <person name="Rhodes N."/>
            <person name="Thang M."/>
        </authorList>
    </citation>
    <scope>NUCLEOTIDE SEQUENCE</scope>
</reference>
<organism evidence="3">
    <name type="scientific">Cladocopium goreaui</name>
    <dbReference type="NCBI Taxonomy" id="2562237"/>
    <lineage>
        <taxon>Eukaryota</taxon>
        <taxon>Sar</taxon>
        <taxon>Alveolata</taxon>
        <taxon>Dinophyceae</taxon>
        <taxon>Suessiales</taxon>
        <taxon>Symbiodiniaceae</taxon>
        <taxon>Cladocopium</taxon>
    </lineage>
</organism>
<keyword evidence="5" id="KW-1185">Reference proteome</keyword>
<keyword evidence="1" id="KW-0233">DNA recombination</keyword>
<evidence type="ECO:0000256" key="1">
    <source>
        <dbReference type="ARBA" id="ARBA00023172"/>
    </source>
</evidence>
<evidence type="ECO:0000313" key="4">
    <source>
        <dbReference type="EMBL" id="CAL4768981.1"/>
    </source>
</evidence>
<evidence type="ECO:0000256" key="2">
    <source>
        <dbReference type="SAM" id="MobiDB-lite"/>
    </source>
</evidence>
<dbReference type="Gene3D" id="1.10.443.10">
    <property type="entry name" value="Intergrase catalytic core"/>
    <property type="match status" value="1"/>
</dbReference>
<dbReference type="AlphaFoldDB" id="A0A9P1BY69"/>
<sequence length="999" mass="111869">MMEPGQLCLVNYGEVPPLYHVRLLLAPTSVDCWMVLTPDMDSYEEQMSPRNTDLTDFIYLGSHAHIPRHIPANQVYGFAPMDPGSLARHLADGRVAANIIRAGLGMAPLAAGGPAPLPAAPAPPAPIAPAAPPGALGGAGAVPVVAGAGIADVWVAMEDSAGRKKGEIICEDPNPLPVGHVLMGNKALVPGPGGADACFVKKVSRAEVARYALDDLRILPVVFDGQGVRRREFSDAVASMKDGVPQGGGLQLDGPTSSLNLVKSMRDQNLTPTTFHEYWLRSAEIPKGDRSTYEHECLGRILESLITVDQLNICALQGAELICRRLQVIREAHRISPSSPDYSSADHFMGWKWRRSAQGVDMQLASHVAQALKDEAAIAKEARKAREEQSMRRKNPGKGAQGGGSSVSSKRRSIKVQKKVMDDRGRELVKDPLAFMLRDSEEWGEMVEHDETFQPYMDPRLQADSALYAVFIKDLVDKGMLDFTLRLNVVTTGSAFRKKSLPGYDIMASESMKRQRCLDGWLRVLASMARCGRVLTRLPVREDARHGRVRETWRYVSGNPVRPREVLVETGDPFSDPSTVKPLAVKRSDPYELNFDFPDIEEDVMQKDQWAECFAIHMQHAEHITLLEGRGVVQLVQGLLMADPDAPHNKRMTRDMPKKSLNMTREEKKTMRQQLKQQCQRPKRFQNQTFLETMAVSQPVAEDYHRRMQSFFQFLRMKKMPQVSLRKNTQKLDEACNCFMNYMFDQGFELAEGTKFLAAVCDTFPGCGPKHILARTRRSLQGWLKLEPQRTRPPLPWALVAAMTMHMMKRHQLHAAAAILLSFTAYLRPGEVLDLRKTDLVAPMARQEHWSLLLHPAERQERSKVGLADESILLDSPLLPWLGPALNRLQTPNNFLLSLTYYDLVQAWQGALKALGLAKDHAVLYQLRHSGPSHDRFFKLRPLTEVKQRGRWAADSTVRRYEAHARLNQEFNDLPKHVQNKAQLAEQEIVKAGPKFFGL</sequence>
<dbReference type="InterPro" id="IPR013762">
    <property type="entry name" value="Integrase-like_cat_sf"/>
</dbReference>
<dbReference type="GO" id="GO:0006310">
    <property type="term" value="P:DNA recombination"/>
    <property type="evidence" value="ECO:0007669"/>
    <property type="project" value="UniProtKB-KW"/>
</dbReference>
<dbReference type="SUPFAM" id="SSF56349">
    <property type="entry name" value="DNA breaking-rejoining enzymes"/>
    <property type="match status" value="1"/>
</dbReference>
<feature type="compositionally biased region" description="Basic and acidic residues" evidence="2">
    <location>
        <begin position="381"/>
        <end position="391"/>
    </location>
</feature>
<protein>
    <submittedName>
        <fullName evidence="4">Homogentisate 1,2-dioxygenase</fullName>
    </submittedName>
</protein>
<dbReference type="Proteomes" id="UP001152797">
    <property type="component" value="Unassembled WGS sequence"/>
</dbReference>